<evidence type="ECO:0000313" key="1">
    <source>
        <dbReference type="EMBL" id="KKM78449.1"/>
    </source>
</evidence>
<gene>
    <name evidence="1" type="ORF">LCGC14_1359760</name>
</gene>
<dbReference type="AlphaFoldDB" id="A0A0F9K8I1"/>
<accession>A0A0F9K8I1</accession>
<sequence length="108" mass="12268">MKLENLHEARYVGPRSLDRLLNFLERDGEDASGVSYKVPNNIVVKAPGRGDEPLELVLGIYVYKEHEGGGIAVDYRNINKGSWSDNYSAKYLNEFLESVQVYTTKRVM</sequence>
<dbReference type="EMBL" id="LAZR01008488">
    <property type="protein sequence ID" value="KKM78449.1"/>
    <property type="molecule type" value="Genomic_DNA"/>
</dbReference>
<proteinExistence type="predicted"/>
<comment type="caution">
    <text evidence="1">The sequence shown here is derived from an EMBL/GenBank/DDBJ whole genome shotgun (WGS) entry which is preliminary data.</text>
</comment>
<protein>
    <submittedName>
        <fullName evidence="1">Uncharacterized protein</fullName>
    </submittedName>
</protein>
<name>A0A0F9K8I1_9ZZZZ</name>
<organism evidence="1">
    <name type="scientific">marine sediment metagenome</name>
    <dbReference type="NCBI Taxonomy" id="412755"/>
    <lineage>
        <taxon>unclassified sequences</taxon>
        <taxon>metagenomes</taxon>
        <taxon>ecological metagenomes</taxon>
    </lineage>
</organism>
<reference evidence="1" key="1">
    <citation type="journal article" date="2015" name="Nature">
        <title>Complex archaea that bridge the gap between prokaryotes and eukaryotes.</title>
        <authorList>
            <person name="Spang A."/>
            <person name="Saw J.H."/>
            <person name="Jorgensen S.L."/>
            <person name="Zaremba-Niedzwiedzka K."/>
            <person name="Martijn J."/>
            <person name="Lind A.E."/>
            <person name="van Eijk R."/>
            <person name="Schleper C."/>
            <person name="Guy L."/>
            <person name="Ettema T.J."/>
        </authorList>
    </citation>
    <scope>NUCLEOTIDE SEQUENCE</scope>
</reference>